<dbReference type="AlphaFoldDB" id="A0A5B8UNX0"/>
<evidence type="ECO:0000313" key="2">
    <source>
        <dbReference type="Proteomes" id="UP000321204"/>
    </source>
</evidence>
<dbReference type="OrthoDB" id="959050at2"/>
<dbReference type="EMBL" id="CP042433">
    <property type="protein sequence ID" value="QEC57919.1"/>
    <property type="molecule type" value="Genomic_DNA"/>
</dbReference>
<name>A0A5B8UNX0_9BACT</name>
<reference evidence="1 2" key="1">
    <citation type="journal article" date="2015" name="Int. J. Syst. Evol. Microbiol.">
        <title>Flavisolibacter ginsenosidimutans sp. nov., with ginsenoside-converting activity isolated from soil used for cultivating ginseng.</title>
        <authorList>
            <person name="Zhao Y."/>
            <person name="Liu Q."/>
            <person name="Kang M.S."/>
            <person name="Jin F."/>
            <person name="Yu H."/>
            <person name="Im W.T."/>
        </authorList>
    </citation>
    <scope>NUCLEOTIDE SEQUENCE [LARGE SCALE GENOMIC DNA]</scope>
    <source>
        <strain evidence="1 2">Gsoil 636</strain>
    </source>
</reference>
<dbReference type="Proteomes" id="UP000321204">
    <property type="component" value="Chromosome"/>
</dbReference>
<sequence length="131" mass="14974">MQLTIQKTKTVGEVKQEFAHTFPSLKIEFFRTAHQKEEGSPLKQMLHDDSLLSVAYPMLRQGIYFFFPTTTVADFELGLQKELGVSVQVFRLSKGVWLETTKTDNLTLAQQNANATEVVSRMRFNVNSLFL</sequence>
<protein>
    <submittedName>
        <fullName evidence="1">Uncharacterized protein</fullName>
    </submittedName>
</protein>
<dbReference type="KEGG" id="fgg:FSB75_19080"/>
<proteinExistence type="predicted"/>
<accession>A0A5B8UNX0</accession>
<evidence type="ECO:0000313" key="1">
    <source>
        <dbReference type="EMBL" id="QEC57919.1"/>
    </source>
</evidence>
<keyword evidence="2" id="KW-1185">Reference proteome</keyword>
<dbReference type="RefSeq" id="WP_146790743.1">
    <property type="nucleotide sequence ID" value="NZ_BAABIO010000003.1"/>
</dbReference>
<organism evidence="1 2">
    <name type="scientific">Flavisolibacter ginsenosidimutans</name>
    <dbReference type="NCBI Taxonomy" id="661481"/>
    <lineage>
        <taxon>Bacteria</taxon>
        <taxon>Pseudomonadati</taxon>
        <taxon>Bacteroidota</taxon>
        <taxon>Chitinophagia</taxon>
        <taxon>Chitinophagales</taxon>
        <taxon>Chitinophagaceae</taxon>
        <taxon>Flavisolibacter</taxon>
    </lineage>
</organism>
<gene>
    <name evidence="1" type="ORF">FSB75_19080</name>
</gene>